<reference evidence="2 3" key="1">
    <citation type="journal article" date="2016" name="Nat. Commun.">
        <title>Thousands of microbial genomes shed light on interconnected biogeochemical processes in an aquifer system.</title>
        <authorList>
            <person name="Anantharaman K."/>
            <person name="Brown C.T."/>
            <person name="Hug L.A."/>
            <person name="Sharon I."/>
            <person name="Castelle C.J."/>
            <person name="Probst A.J."/>
            <person name="Thomas B.C."/>
            <person name="Singh A."/>
            <person name="Wilkins M.J."/>
            <person name="Karaoz U."/>
            <person name="Brodie E.L."/>
            <person name="Williams K.H."/>
            <person name="Hubbard S.S."/>
            <person name="Banfield J.F."/>
        </authorList>
    </citation>
    <scope>NUCLEOTIDE SEQUENCE [LARGE SCALE GENOMIC DNA]</scope>
</reference>
<feature type="transmembrane region" description="Helical" evidence="1">
    <location>
        <begin position="76"/>
        <end position="97"/>
    </location>
</feature>
<evidence type="ECO:0000313" key="3">
    <source>
        <dbReference type="Proteomes" id="UP000178254"/>
    </source>
</evidence>
<dbReference type="AlphaFoldDB" id="A0A1F6PC20"/>
<comment type="caution">
    <text evidence="2">The sequence shown here is derived from an EMBL/GenBank/DDBJ whole genome shotgun (WGS) entry which is preliminary data.</text>
</comment>
<dbReference type="Proteomes" id="UP000178254">
    <property type="component" value="Unassembled WGS sequence"/>
</dbReference>
<evidence type="ECO:0000256" key="1">
    <source>
        <dbReference type="SAM" id="Phobius"/>
    </source>
</evidence>
<dbReference type="STRING" id="1798709.A2538_02385"/>
<keyword evidence="1" id="KW-0472">Membrane</keyword>
<name>A0A1F6PC20_9BACT</name>
<keyword evidence="1" id="KW-0812">Transmembrane</keyword>
<dbReference type="EMBL" id="MFRE01000022">
    <property type="protein sequence ID" value="OGH93712.1"/>
    <property type="molecule type" value="Genomic_DNA"/>
</dbReference>
<organism evidence="2 3">
    <name type="scientific">Candidatus Magasanikbacteria bacterium RIFOXYD2_FULL_41_14</name>
    <dbReference type="NCBI Taxonomy" id="1798709"/>
    <lineage>
        <taxon>Bacteria</taxon>
        <taxon>Candidatus Magasanikiibacteriota</taxon>
    </lineage>
</organism>
<gene>
    <name evidence="2" type="ORF">A2538_02385</name>
</gene>
<feature type="transmembrane region" description="Helical" evidence="1">
    <location>
        <begin position="112"/>
        <end position="134"/>
    </location>
</feature>
<keyword evidence="1" id="KW-1133">Transmembrane helix</keyword>
<feature type="transmembrane region" description="Helical" evidence="1">
    <location>
        <begin position="17"/>
        <end position="34"/>
    </location>
</feature>
<proteinExistence type="predicted"/>
<protein>
    <submittedName>
        <fullName evidence="2">Uncharacterized protein</fullName>
    </submittedName>
</protein>
<accession>A0A1F6PC20</accession>
<evidence type="ECO:0000313" key="2">
    <source>
        <dbReference type="EMBL" id="OGH93712.1"/>
    </source>
</evidence>
<sequence>MGYFDKIIIIFMKNQKLLVFGMVIIVALVGLNIFSARAANVSEEIGGQLSAAGAGNGVDLGTYTDPRMIAANIIKIALGFIGIIFVVLMTYAGFLWMTAGGKDEQIEKSKSLLFQSVIGLIIILSAYSITILAVKLAKAERTTSPSAIIYIEQIQNGRSCGTSDSCE</sequence>